<evidence type="ECO:0000313" key="3">
    <source>
        <dbReference type="Proteomes" id="UP000279259"/>
    </source>
</evidence>
<organism evidence="2 3">
    <name type="scientific">Saitozyma podzolica</name>
    <dbReference type="NCBI Taxonomy" id="1890683"/>
    <lineage>
        <taxon>Eukaryota</taxon>
        <taxon>Fungi</taxon>
        <taxon>Dikarya</taxon>
        <taxon>Basidiomycota</taxon>
        <taxon>Agaricomycotina</taxon>
        <taxon>Tremellomycetes</taxon>
        <taxon>Tremellales</taxon>
        <taxon>Trimorphomycetaceae</taxon>
        <taxon>Saitozyma</taxon>
    </lineage>
</organism>
<reference evidence="2 3" key="1">
    <citation type="submission" date="2018-11" db="EMBL/GenBank/DDBJ databases">
        <title>Genome sequence of Saitozyma podzolica DSM 27192.</title>
        <authorList>
            <person name="Aliyu H."/>
            <person name="Gorte O."/>
            <person name="Ochsenreither K."/>
        </authorList>
    </citation>
    <scope>NUCLEOTIDE SEQUENCE [LARGE SCALE GENOMIC DNA]</scope>
    <source>
        <strain evidence="2 3">DSM 27192</strain>
    </source>
</reference>
<dbReference type="EMBL" id="RSCD01000007">
    <property type="protein sequence ID" value="RSH91718.1"/>
    <property type="molecule type" value="Genomic_DNA"/>
</dbReference>
<accession>A0A427YKT2</accession>
<name>A0A427YKT2_9TREE</name>
<gene>
    <name evidence="2" type="ORF">EHS25_009087</name>
</gene>
<feature type="region of interest" description="Disordered" evidence="1">
    <location>
        <begin position="1"/>
        <end position="20"/>
    </location>
</feature>
<dbReference type="AlphaFoldDB" id="A0A427YKT2"/>
<dbReference type="Proteomes" id="UP000279259">
    <property type="component" value="Unassembled WGS sequence"/>
</dbReference>
<keyword evidence="3" id="KW-1185">Reference proteome</keyword>
<protein>
    <submittedName>
        <fullName evidence="2">Uncharacterized protein</fullName>
    </submittedName>
</protein>
<evidence type="ECO:0000313" key="2">
    <source>
        <dbReference type="EMBL" id="RSH91718.1"/>
    </source>
</evidence>
<comment type="caution">
    <text evidence="2">The sequence shown here is derived from an EMBL/GenBank/DDBJ whole genome shotgun (WGS) entry which is preliminary data.</text>
</comment>
<dbReference type="OrthoDB" id="10629564at2759"/>
<proteinExistence type="predicted"/>
<sequence length="297" mass="33021">MSASVAPSLAPSHSYSLRSSTSGGAVLQTVFPIGTISSTMMETDPSRVHVLQQAMCLARDMCQTSRAKHISNVMLQQQDVAQGRQRAREPRLDPNLPSEPALEAQINRYFSDQHSSIILRHMGVNNEAFTRPDRPRELVLKRSLVAAAARAYELPGDFTNALNTQVFYLAVVIADEIQHSLRYTLLGSRNFTPPRVRPSYEDAGVFKRGDEVWTVGESGSFWEEAFFGGQLLPLMGSETSRNYVVCGRTRTCNYDCRAESPETEHGDVRARRLGGSVPSTADRRLPNRARPKFKMGC</sequence>
<feature type="region of interest" description="Disordered" evidence="1">
    <location>
        <begin position="79"/>
        <end position="98"/>
    </location>
</feature>
<evidence type="ECO:0000256" key="1">
    <source>
        <dbReference type="SAM" id="MobiDB-lite"/>
    </source>
</evidence>